<dbReference type="InterPro" id="IPR003594">
    <property type="entry name" value="HATPase_dom"/>
</dbReference>
<evidence type="ECO:0000256" key="1">
    <source>
        <dbReference type="ARBA" id="ARBA00000085"/>
    </source>
</evidence>
<dbReference type="GO" id="GO:0000155">
    <property type="term" value="F:phosphorelay sensor kinase activity"/>
    <property type="evidence" value="ECO:0007669"/>
    <property type="project" value="InterPro"/>
</dbReference>
<dbReference type="InterPro" id="IPR011110">
    <property type="entry name" value="Reg_prop"/>
</dbReference>
<evidence type="ECO:0000256" key="2">
    <source>
        <dbReference type="ARBA" id="ARBA00012438"/>
    </source>
</evidence>
<keyword evidence="4" id="KW-0175">Coiled coil</keyword>
<evidence type="ECO:0000313" key="6">
    <source>
        <dbReference type="EMBL" id="MEN7549903.1"/>
    </source>
</evidence>
<dbReference type="InterPro" id="IPR013783">
    <property type="entry name" value="Ig-like_fold"/>
</dbReference>
<dbReference type="EMBL" id="JBDKWZ010000011">
    <property type="protein sequence ID" value="MEN7549903.1"/>
    <property type="molecule type" value="Genomic_DNA"/>
</dbReference>
<dbReference type="InterPro" id="IPR011123">
    <property type="entry name" value="Y_Y_Y"/>
</dbReference>
<dbReference type="Gene3D" id="2.130.10.10">
    <property type="entry name" value="YVTN repeat-like/Quinoprotein amine dehydrogenase"/>
    <property type="match status" value="2"/>
</dbReference>
<dbReference type="Gene3D" id="3.30.565.10">
    <property type="entry name" value="Histidine kinase-like ATPase, C-terminal domain"/>
    <property type="match status" value="1"/>
</dbReference>
<dbReference type="PROSITE" id="PS50109">
    <property type="entry name" value="HIS_KIN"/>
    <property type="match status" value="1"/>
</dbReference>
<dbReference type="Gene3D" id="1.10.287.130">
    <property type="match status" value="1"/>
</dbReference>
<evidence type="ECO:0000259" key="5">
    <source>
        <dbReference type="PROSITE" id="PS50109"/>
    </source>
</evidence>
<dbReference type="InterPro" id="IPR036097">
    <property type="entry name" value="HisK_dim/P_sf"/>
</dbReference>
<dbReference type="Pfam" id="PF07495">
    <property type="entry name" value="Y_Y_Y"/>
    <property type="match status" value="1"/>
</dbReference>
<dbReference type="SUPFAM" id="SSF55874">
    <property type="entry name" value="ATPase domain of HSP90 chaperone/DNA topoisomerase II/histidine kinase"/>
    <property type="match status" value="1"/>
</dbReference>
<evidence type="ECO:0000256" key="4">
    <source>
        <dbReference type="SAM" id="Coils"/>
    </source>
</evidence>
<name>A0AAW9SF55_9BACT</name>
<protein>
    <recommendedName>
        <fullName evidence="2">histidine kinase</fullName>
        <ecNumber evidence="2">2.7.13.3</ecNumber>
    </recommendedName>
</protein>
<comment type="catalytic activity">
    <reaction evidence="1">
        <text>ATP + protein L-histidine = ADP + protein N-phospho-L-histidine.</text>
        <dbReference type="EC" id="2.7.13.3"/>
    </reaction>
</comment>
<dbReference type="Pfam" id="PF07494">
    <property type="entry name" value="Reg_prop"/>
    <property type="match status" value="6"/>
</dbReference>
<reference evidence="6 7" key="1">
    <citation type="submission" date="2024-04" db="EMBL/GenBank/DDBJ databases">
        <title>Novel genus in family Flammeovirgaceae.</title>
        <authorList>
            <person name="Nguyen T.H."/>
            <person name="Vuong T.Q."/>
            <person name="Le H."/>
            <person name="Kim S.-G."/>
        </authorList>
    </citation>
    <scope>NUCLEOTIDE SEQUENCE [LARGE SCALE GENOMIC DNA]</scope>
    <source>
        <strain evidence="6 7">JCM 23209</strain>
    </source>
</reference>
<keyword evidence="3" id="KW-0597">Phosphoprotein</keyword>
<dbReference type="Gene3D" id="2.60.40.10">
    <property type="entry name" value="Immunoglobulins"/>
    <property type="match status" value="1"/>
</dbReference>
<dbReference type="AlphaFoldDB" id="A0AAW9SF55"/>
<accession>A0AAW9SF55</accession>
<dbReference type="InterPro" id="IPR036890">
    <property type="entry name" value="HATPase_C_sf"/>
</dbReference>
<dbReference type="SMART" id="SM00387">
    <property type="entry name" value="HATPase_c"/>
    <property type="match status" value="1"/>
</dbReference>
<dbReference type="Proteomes" id="UP001403385">
    <property type="component" value="Unassembled WGS sequence"/>
</dbReference>
<dbReference type="PRINTS" id="PR00344">
    <property type="entry name" value="BCTRLSENSOR"/>
</dbReference>
<organism evidence="6 7">
    <name type="scientific">Rapidithrix thailandica</name>
    <dbReference type="NCBI Taxonomy" id="413964"/>
    <lineage>
        <taxon>Bacteria</taxon>
        <taxon>Pseudomonadati</taxon>
        <taxon>Bacteroidota</taxon>
        <taxon>Cytophagia</taxon>
        <taxon>Cytophagales</taxon>
        <taxon>Flammeovirgaceae</taxon>
        <taxon>Rapidithrix</taxon>
    </lineage>
</organism>
<dbReference type="EC" id="2.7.13.3" evidence="2"/>
<dbReference type="InterPro" id="IPR005467">
    <property type="entry name" value="His_kinase_dom"/>
</dbReference>
<dbReference type="SUPFAM" id="SSF47384">
    <property type="entry name" value="Homodimeric domain of signal transducing histidine kinase"/>
    <property type="match status" value="1"/>
</dbReference>
<evidence type="ECO:0000256" key="3">
    <source>
        <dbReference type="ARBA" id="ARBA00022553"/>
    </source>
</evidence>
<evidence type="ECO:0000313" key="7">
    <source>
        <dbReference type="Proteomes" id="UP001403385"/>
    </source>
</evidence>
<dbReference type="RefSeq" id="WP_346822681.1">
    <property type="nucleotide sequence ID" value="NZ_JBDKWZ010000011.1"/>
</dbReference>
<dbReference type="PANTHER" id="PTHR43547:SF2">
    <property type="entry name" value="HYBRID SIGNAL TRANSDUCTION HISTIDINE KINASE C"/>
    <property type="match status" value="1"/>
</dbReference>
<dbReference type="SUPFAM" id="SSF63829">
    <property type="entry name" value="Calcium-dependent phosphotriesterase"/>
    <property type="match status" value="2"/>
</dbReference>
<gene>
    <name evidence="6" type="ORF">AAG747_18405</name>
</gene>
<keyword evidence="7" id="KW-1185">Reference proteome</keyword>
<proteinExistence type="predicted"/>
<dbReference type="PANTHER" id="PTHR43547">
    <property type="entry name" value="TWO-COMPONENT HISTIDINE KINASE"/>
    <property type="match status" value="1"/>
</dbReference>
<feature type="domain" description="Histidine kinase" evidence="5">
    <location>
        <begin position="924"/>
        <end position="1135"/>
    </location>
</feature>
<feature type="coiled-coil region" evidence="4">
    <location>
        <begin position="844"/>
        <end position="906"/>
    </location>
</feature>
<dbReference type="InterPro" id="IPR015943">
    <property type="entry name" value="WD40/YVTN_repeat-like_dom_sf"/>
</dbReference>
<dbReference type="InterPro" id="IPR004358">
    <property type="entry name" value="Sig_transdc_His_kin-like_C"/>
</dbReference>
<comment type="caution">
    <text evidence="6">The sequence shown here is derived from an EMBL/GenBank/DDBJ whole genome shotgun (WGS) entry which is preliminary data.</text>
</comment>
<dbReference type="Pfam" id="PF02518">
    <property type="entry name" value="HATPase_c"/>
    <property type="match status" value="1"/>
</dbReference>
<sequence>MWKIFRILIFMNLIPLWGISQKTTLNFDYYDNKAGLSHNHVYAISQDQQGYMWFGTPNGLNKFDGYTISTYYHSPNDSNSLSNNTVRNLLSVEDELWIGTPSGITVYHTATESMKRLPRGALSHQLWGNQVSKMVQDGKGNIWVGYFGDGIEVVSASKKIKLKTYNVAGKQGRQLKSNTITDLVFLPDSSLLVGTFDGLEVIDQFGKVLLPEDVAEFYPWVSQVHQSVSCLYYSSHDTVLWIGTEENGLYKINLNQHTLYNYHKGNSALHFNYITSLKADRQHNLWIGSEALYLYNSQSNRFTVYSREGIPDAFTQRDPVYAIYEDRDNNVWLGRMKSGVAQHSPNKTNISHFHRDQGLHSLHTNKILSFEQDHKKRIWIGSDGKGLYRFDRKEAKFEQVNATFNKLKAEVIKCIYEDDEGYLWMGTWNEGLLCYHPDKKEYVQYTAANSDLKSLHIWDIQPDQKGNLWLGTLRDGICYFDRKAQTFTYFQNKPTNPQSLANNDILCLLVDSKNTLWVGTSNGIDILDDEQEGIFSHIHQNSPPPYRVSNNSIICMIEDSYGRVWAGTQGGGINVLDSTYRLIKVINEEVGLHSDAIMGLQFDHHGNLWASSFNGIAKIDTMHGQITEIPQFAGLQGKEFLPRSSFCLDNGSLLFGGANGLNLLNPDSLQIQAIPLQVTFTNLKIFNQKIFPNTLYDQRELLSQSLASTQQLHLSYKDYSFTVEFSPLTYNFQNNVKFAYYLENLDSGWQYTSSERRYVHYSNLSPGTYTLKVKATLDTKHWPEHASTLKIVISPPFTQTWWFKACMAFSAILLVYTLIKIRTSYLKQQKDKLETEIVKRTHELRSSNHELVEKHKEIKAQNEEIQTLLDEVAMQRDKIDLKNQALETAQTELKEMNNDLELMIKERTSKLNHTLKELETFLYRASHDLRGPISTMLGILKLAHLENDANKLHLYITHFENTSLNLERTLQKLLTIYSLQKNLIKTEKISQEKVEDILQSLTYSLPGFQKEYFHVNFPSHFQIITDIQLLKVILSNLLENAFCYNQHSVNKNVEVNFILEHEHYKIEIKDYGAGIKNEIKDKIFDMFYRGNVHSKGNGLGLYLARKAVQKLHGEIDVDSKPEEYTCFKISLPRNEFSTSDKENSSQNLNLNY</sequence>